<comment type="caution">
    <text evidence="6">The sequence shown here is derived from an EMBL/GenBank/DDBJ whole genome shotgun (WGS) entry which is preliminary data.</text>
</comment>
<evidence type="ECO:0000256" key="5">
    <source>
        <dbReference type="ARBA" id="ARBA00048679"/>
    </source>
</evidence>
<comment type="catalytic activity">
    <reaction evidence="4">
        <text>L-threonyl-[protein] + ATP = O-phospho-L-threonyl-[protein] + ADP + H(+)</text>
        <dbReference type="Rhea" id="RHEA:46608"/>
        <dbReference type="Rhea" id="RHEA-COMP:11060"/>
        <dbReference type="Rhea" id="RHEA-COMP:11605"/>
        <dbReference type="ChEBI" id="CHEBI:15378"/>
        <dbReference type="ChEBI" id="CHEBI:30013"/>
        <dbReference type="ChEBI" id="CHEBI:30616"/>
        <dbReference type="ChEBI" id="CHEBI:61977"/>
        <dbReference type="ChEBI" id="CHEBI:456216"/>
        <dbReference type="EC" id="2.7.11.1"/>
    </reaction>
</comment>
<keyword evidence="2" id="KW-0723">Serine/threonine-protein kinase</keyword>
<accession>A0A843W4F5</accession>
<evidence type="ECO:0000313" key="6">
    <source>
        <dbReference type="EMBL" id="MQL98099.1"/>
    </source>
</evidence>
<organism evidence="6 7">
    <name type="scientific">Colocasia esculenta</name>
    <name type="common">Wild taro</name>
    <name type="synonym">Arum esculentum</name>
    <dbReference type="NCBI Taxonomy" id="4460"/>
    <lineage>
        <taxon>Eukaryota</taxon>
        <taxon>Viridiplantae</taxon>
        <taxon>Streptophyta</taxon>
        <taxon>Embryophyta</taxon>
        <taxon>Tracheophyta</taxon>
        <taxon>Spermatophyta</taxon>
        <taxon>Magnoliopsida</taxon>
        <taxon>Liliopsida</taxon>
        <taxon>Araceae</taxon>
        <taxon>Aroideae</taxon>
        <taxon>Colocasieae</taxon>
        <taxon>Colocasia</taxon>
    </lineage>
</organism>
<sequence>MGKAFLLQGSNCVENFKEFNANRNLLGTGAVKKVYREFDQEEGIEVAWNQVHLYCFTDDPKVIEWLYSEVQLLRSLRHGNNTALHHVWGNAECGMLNFITEALKKWSQEIPMGLEYLHTHDPCIIHHGINCSNIFINGNISQLIPASIRKNHAAHSKVTDRMRSVAMDKVRDLEVKNFIERCLGSPRAWPSATDLLKDCFFYSHDDEDPRVFLASLPWHCSSFLSCCCFG</sequence>
<name>A0A843W4F5_COLES</name>
<dbReference type="InterPro" id="IPR050588">
    <property type="entry name" value="WNK_Ser-Thr_kinase"/>
</dbReference>
<evidence type="ECO:0000256" key="2">
    <source>
        <dbReference type="ARBA" id="ARBA00022527"/>
    </source>
</evidence>
<dbReference type="GO" id="GO:0004674">
    <property type="term" value="F:protein serine/threonine kinase activity"/>
    <property type="evidence" value="ECO:0007669"/>
    <property type="project" value="UniProtKB-KW"/>
</dbReference>
<comment type="catalytic activity">
    <reaction evidence="5">
        <text>L-seryl-[protein] + ATP = O-phospho-L-seryl-[protein] + ADP + H(+)</text>
        <dbReference type="Rhea" id="RHEA:17989"/>
        <dbReference type="Rhea" id="RHEA-COMP:9863"/>
        <dbReference type="Rhea" id="RHEA-COMP:11604"/>
        <dbReference type="ChEBI" id="CHEBI:15378"/>
        <dbReference type="ChEBI" id="CHEBI:29999"/>
        <dbReference type="ChEBI" id="CHEBI:30616"/>
        <dbReference type="ChEBI" id="CHEBI:83421"/>
        <dbReference type="ChEBI" id="CHEBI:456216"/>
        <dbReference type="EC" id="2.7.11.1"/>
    </reaction>
</comment>
<dbReference type="SUPFAM" id="SSF56112">
    <property type="entry name" value="Protein kinase-like (PK-like)"/>
    <property type="match status" value="1"/>
</dbReference>
<keyword evidence="3" id="KW-0418">Kinase</keyword>
<protein>
    <recommendedName>
        <fullName evidence="1">non-specific serine/threonine protein kinase</fullName>
        <ecNumber evidence="1">2.7.11.1</ecNumber>
    </recommendedName>
</protein>
<keyword evidence="7" id="KW-1185">Reference proteome</keyword>
<gene>
    <name evidence="6" type="ORF">Taro_030804</name>
</gene>
<dbReference type="InterPro" id="IPR011009">
    <property type="entry name" value="Kinase-like_dom_sf"/>
</dbReference>
<evidence type="ECO:0000256" key="3">
    <source>
        <dbReference type="ARBA" id="ARBA00022777"/>
    </source>
</evidence>
<dbReference type="PANTHER" id="PTHR13902">
    <property type="entry name" value="SERINE/THREONINE-PROTEIN KINASE WNK WITH NO LYSINE -RELATED"/>
    <property type="match status" value="1"/>
</dbReference>
<dbReference type="EC" id="2.7.11.1" evidence="1"/>
<dbReference type="Proteomes" id="UP000652761">
    <property type="component" value="Unassembled WGS sequence"/>
</dbReference>
<dbReference type="AlphaFoldDB" id="A0A843W4F5"/>
<evidence type="ECO:0000313" key="7">
    <source>
        <dbReference type="Proteomes" id="UP000652761"/>
    </source>
</evidence>
<keyword evidence="3" id="KW-0808">Transferase</keyword>
<reference evidence="6" key="1">
    <citation type="submission" date="2017-07" db="EMBL/GenBank/DDBJ databases">
        <title>Taro Niue Genome Assembly and Annotation.</title>
        <authorList>
            <person name="Atibalentja N."/>
            <person name="Keating K."/>
            <person name="Fields C.J."/>
        </authorList>
    </citation>
    <scope>NUCLEOTIDE SEQUENCE</scope>
    <source>
        <strain evidence="6">Niue_2</strain>
        <tissue evidence="6">Leaf</tissue>
    </source>
</reference>
<proteinExistence type="predicted"/>
<dbReference type="EMBL" id="NMUH01002142">
    <property type="protein sequence ID" value="MQL98099.1"/>
    <property type="molecule type" value="Genomic_DNA"/>
</dbReference>
<dbReference type="Gene3D" id="3.30.200.20">
    <property type="entry name" value="Phosphorylase Kinase, domain 1"/>
    <property type="match status" value="1"/>
</dbReference>
<dbReference type="OrthoDB" id="4062651at2759"/>
<evidence type="ECO:0000256" key="4">
    <source>
        <dbReference type="ARBA" id="ARBA00047899"/>
    </source>
</evidence>
<evidence type="ECO:0000256" key="1">
    <source>
        <dbReference type="ARBA" id="ARBA00012513"/>
    </source>
</evidence>